<feature type="transmembrane region" description="Helical" evidence="8">
    <location>
        <begin position="320"/>
        <end position="339"/>
    </location>
</feature>
<evidence type="ECO:0000256" key="4">
    <source>
        <dbReference type="ARBA" id="ARBA00022679"/>
    </source>
</evidence>
<comment type="caution">
    <text evidence="10">The sequence shown here is derived from an EMBL/GenBank/DDBJ whole genome shotgun (WGS) entry which is preliminary data.</text>
</comment>
<dbReference type="PANTHER" id="PTHR33908">
    <property type="entry name" value="MANNOSYLTRANSFERASE YKCB-RELATED"/>
    <property type="match status" value="1"/>
</dbReference>
<organism evidence="10 11">
    <name type="scientific">Candidatus Beckwithbacteria bacterium RBG_13_42_9</name>
    <dbReference type="NCBI Taxonomy" id="1797457"/>
    <lineage>
        <taxon>Bacteria</taxon>
        <taxon>Candidatus Beckwithiibacteriota</taxon>
    </lineage>
</organism>
<feature type="transmembrane region" description="Helical" evidence="8">
    <location>
        <begin position="167"/>
        <end position="190"/>
    </location>
</feature>
<evidence type="ECO:0000256" key="2">
    <source>
        <dbReference type="ARBA" id="ARBA00022475"/>
    </source>
</evidence>
<feature type="transmembrane region" description="Helical" evidence="8">
    <location>
        <begin position="210"/>
        <end position="230"/>
    </location>
</feature>
<gene>
    <name evidence="10" type="ORF">A2160_03615</name>
</gene>
<evidence type="ECO:0000256" key="8">
    <source>
        <dbReference type="SAM" id="Phobius"/>
    </source>
</evidence>
<name>A0A1F5E8M9_9BACT</name>
<keyword evidence="7 8" id="KW-0472">Membrane</keyword>
<dbReference type="InterPro" id="IPR038731">
    <property type="entry name" value="RgtA/B/C-like"/>
</dbReference>
<feature type="transmembrane region" description="Helical" evidence="8">
    <location>
        <begin position="351"/>
        <end position="372"/>
    </location>
</feature>
<dbReference type="Proteomes" id="UP000177006">
    <property type="component" value="Unassembled WGS sequence"/>
</dbReference>
<dbReference type="AlphaFoldDB" id="A0A1F5E8M9"/>
<dbReference type="InterPro" id="IPR050297">
    <property type="entry name" value="LipidA_mod_glycosyltrf_83"/>
</dbReference>
<feature type="transmembrane region" description="Helical" evidence="8">
    <location>
        <begin position="273"/>
        <end position="290"/>
    </location>
</feature>
<evidence type="ECO:0000313" key="11">
    <source>
        <dbReference type="Proteomes" id="UP000177006"/>
    </source>
</evidence>
<keyword evidence="6 8" id="KW-1133">Transmembrane helix</keyword>
<dbReference type="PANTHER" id="PTHR33908:SF11">
    <property type="entry name" value="MEMBRANE PROTEIN"/>
    <property type="match status" value="1"/>
</dbReference>
<evidence type="ECO:0000256" key="7">
    <source>
        <dbReference type="ARBA" id="ARBA00023136"/>
    </source>
</evidence>
<evidence type="ECO:0000256" key="6">
    <source>
        <dbReference type="ARBA" id="ARBA00022989"/>
    </source>
</evidence>
<evidence type="ECO:0000313" key="10">
    <source>
        <dbReference type="EMBL" id="OGD63738.1"/>
    </source>
</evidence>
<proteinExistence type="predicted"/>
<feature type="transmembrane region" description="Helical" evidence="8">
    <location>
        <begin position="116"/>
        <end position="132"/>
    </location>
</feature>
<feature type="transmembrane region" description="Helical" evidence="8">
    <location>
        <begin position="14"/>
        <end position="37"/>
    </location>
</feature>
<keyword evidence="3" id="KW-0328">Glycosyltransferase</keyword>
<feature type="transmembrane region" description="Helical" evidence="8">
    <location>
        <begin position="58"/>
        <end position="81"/>
    </location>
</feature>
<sequence>MNKKQKTKLSKSEFILIILALFYLVSRLTNLTLLPIFNDEAMYLNWGRLIAGDFKNNLWISLTDGQQPLFIWLVALSYWFGASNWLWMGRIISVMAGLGSLLSLFLLGKELFNKRIGFWLATLYLISPFILWYDRLTIKDSFLNLLAILVFYFSVRQAKTNFWRYSLFSGLVLGMALLTKSIAYFFVGLYPLTVFLLISFLKKKREGKSQLIKVLAAYILAGIVQATMYLSPLSQNIGPKNAVFLLSFAEIFHFPLSLWRNNLYSTLIWWRDYYQFPLLFLGLTGFILLLKNKGKILTFILLSWILLPILFEILTAKIYIPRYFLFTFTSSAILAAYGIEEIIKRLKNKALIFSFVFLALLPSLFLDAQMLFAPLEAKLPQVERWQYINGWPSGFGIEKLVNYLKSSYLAKNPKLLIITEKETLVSSALPLYFKNYPQIEIKREFELEEPLPQDTSYLKESDRSVVIVLHHHQEIPNSWQGKVVALIYRYDPQLKFLVIKP</sequence>
<feature type="domain" description="Glycosyltransferase RgtA/B/C/D-like" evidence="9">
    <location>
        <begin position="68"/>
        <end position="223"/>
    </location>
</feature>
<dbReference type="GO" id="GO:0016763">
    <property type="term" value="F:pentosyltransferase activity"/>
    <property type="evidence" value="ECO:0007669"/>
    <property type="project" value="TreeGrafter"/>
</dbReference>
<comment type="subcellular location">
    <subcellularLocation>
        <location evidence="1">Cell membrane</location>
        <topology evidence="1">Multi-pass membrane protein</topology>
    </subcellularLocation>
</comment>
<dbReference type="STRING" id="1797457.A2160_03615"/>
<keyword evidence="2" id="KW-1003">Cell membrane</keyword>
<feature type="transmembrane region" description="Helical" evidence="8">
    <location>
        <begin position="138"/>
        <end position="155"/>
    </location>
</feature>
<evidence type="ECO:0000256" key="3">
    <source>
        <dbReference type="ARBA" id="ARBA00022676"/>
    </source>
</evidence>
<dbReference type="Pfam" id="PF13231">
    <property type="entry name" value="PMT_2"/>
    <property type="match status" value="1"/>
</dbReference>
<dbReference type="EMBL" id="MEZK01000005">
    <property type="protein sequence ID" value="OGD63738.1"/>
    <property type="molecule type" value="Genomic_DNA"/>
</dbReference>
<dbReference type="GO" id="GO:0009103">
    <property type="term" value="P:lipopolysaccharide biosynthetic process"/>
    <property type="evidence" value="ECO:0007669"/>
    <property type="project" value="UniProtKB-ARBA"/>
</dbReference>
<feature type="transmembrane region" description="Helical" evidence="8">
    <location>
        <begin position="87"/>
        <end position="107"/>
    </location>
</feature>
<keyword evidence="4" id="KW-0808">Transferase</keyword>
<reference evidence="10 11" key="1">
    <citation type="journal article" date="2016" name="Nat. Commun.">
        <title>Thousands of microbial genomes shed light on interconnected biogeochemical processes in an aquifer system.</title>
        <authorList>
            <person name="Anantharaman K."/>
            <person name="Brown C.T."/>
            <person name="Hug L.A."/>
            <person name="Sharon I."/>
            <person name="Castelle C.J."/>
            <person name="Probst A.J."/>
            <person name="Thomas B.C."/>
            <person name="Singh A."/>
            <person name="Wilkins M.J."/>
            <person name="Karaoz U."/>
            <person name="Brodie E.L."/>
            <person name="Williams K.H."/>
            <person name="Hubbard S.S."/>
            <person name="Banfield J.F."/>
        </authorList>
    </citation>
    <scope>NUCLEOTIDE SEQUENCE [LARGE SCALE GENOMIC DNA]</scope>
</reference>
<feature type="transmembrane region" description="Helical" evidence="8">
    <location>
        <begin position="297"/>
        <end position="314"/>
    </location>
</feature>
<evidence type="ECO:0000256" key="5">
    <source>
        <dbReference type="ARBA" id="ARBA00022692"/>
    </source>
</evidence>
<keyword evidence="5 8" id="KW-0812">Transmembrane</keyword>
<evidence type="ECO:0000259" key="9">
    <source>
        <dbReference type="Pfam" id="PF13231"/>
    </source>
</evidence>
<dbReference type="GO" id="GO:0005886">
    <property type="term" value="C:plasma membrane"/>
    <property type="evidence" value="ECO:0007669"/>
    <property type="project" value="UniProtKB-SubCell"/>
</dbReference>
<protein>
    <recommendedName>
        <fullName evidence="9">Glycosyltransferase RgtA/B/C/D-like domain-containing protein</fullName>
    </recommendedName>
</protein>
<accession>A0A1F5E8M9</accession>
<evidence type="ECO:0000256" key="1">
    <source>
        <dbReference type="ARBA" id="ARBA00004651"/>
    </source>
</evidence>